<dbReference type="Proteomes" id="UP001162483">
    <property type="component" value="Unassembled WGS sequence"/>
</dbReference>
<dbReference type="PROSITE" id="PS50088">
    <property type="entry name" value="ANK_REPEAT"/>
    <property type="match status" value="4"/>
</dbReference>
<comment type="caution">
    <text evidence="4">The sequence shown here is derived from an EMBL/GenBank/DDBJ whole genome shotgun (WGS) entry which is preliminary data.</text>
</comment>
<sequence>MSQEDRYRHIVRLVQDGRLCQLQDLWTDATLLSEIPRKHFGRSGDTLLHYAARHGHLPIVTYLLEAVGMDVELVNGDYKRAVHEAASMGHRDCLLYLLEKGAQVDCLKKADWTPLMMACTRKDLDIIKDLIEHKANPMLKNKDGWNCFHIAAREGDPAIIEYLLDVFTDIWNTESKIKRTPLHTAAMHGCFDVVKILLERCGYNPDCKDSCGVTPFMDAIQNGHLHIAQLLLEKKKVCFTAMDKMGAQALHLAAVTGQDQSLRYLVSSLGVNVK</sequence>
<dbReference type="Gene3D" id="1.25.40.20">
    <property type="entry name" value="Ankyrin repeat-containing domain"/>
    <property type="match status" value="2"/>
</dbReference>
<accession>A0ABN9BP45</accession>
<dbReference type="PROSITE" id="PS50297">
    <property type="entry name" value="ANK_REP_REGION"/>
    <property type="match status" value="2"/>
</dbReference>
<evidence type="ECO:0008006" key="6">
    <source>
        <dbReference type="Google" id="ProtNLM"/>
    </source>
</evidence>
<dbReference type="Pfam" id="PF00023">
    <property type="entry name" value="Ank"/>
    <property type="match status" value="1"/>
</dbReference>
<protein>
    <recommendedName>
        <fullName evidence="6">Ankyrin repeat domain-containing protein 16</fullName>
    </recommendedName>
</protein>
<dbReference type="PANTHER" id="PTHR24201">
    <property type="entry name" value="ANK_REP_REGION DOMAIN-CONTAINING PROTEIN"/>
    <property type="match status" value="1"/>
</dbReference>
<evidence type="ECO:0000256" key="3">
    <source>
        <dbReference type="PROSITE-ProRule" id="PRU00023"/>
    </source>
</evidence>
<feature type="repeat" description="ANK" evidence="3">
    <location>
        <begin position="43"/>
        <end position="76"/>
    </location>
</feature>
<evidence type="ECO:0000313" key="4">
    <source>
        <dbReference type="EMBL" id="CAI9549398.1"/>
    </source>
</evidence>
<name>A0ABN9BP45_9NEOB</name>
<keyword evidence="2 3" id="KW-0040">ANK repeat</keyword>
<reference evidence="4" key="1">
    <citation type="submission" date="2023-05" db="EMBL/GenBank/DDBJ databases">
        <authorList>
            <person name="Stuckert A."/>
        </authorList>
    </citation>
    <scope>NUCLEOTIDE SEQUENCE</scope>
</reference>
<feature type="repeat" description="ANK" evidence="3">
    <location>
        <begin position="177"/>
        <end position="200"/>
    </location>
</feature>
<keyword evidence="5" id="KW-1185">Reference proteome</keyword>
<evidence type="ECO:0000256" key="2">
    <source>
        <dbReference type="ARBA" id="ARBA00023043"/>
    </source>
</evidence>
<organism evidence="4 5">
    <name type="scientific">Staurois parvus</name>
    <dbReference type="NCBI Taxonomy" id="386267"/>
    <lineage>
        <taxon>Eukaryota</taxon>
        <taxon>Metazoa</taxon>
        <taxon>Chordata</taxon>
        <taxon>Craniata</taxon>
        <taxon>Vertebrata</taxon>
        <taxon>Euteleostomi</taxon>
        <taxon>Amphibia</taxon>
        <taxon>Batrachia</taxon>
        <taxon>Anura</taxon>
        <taxon>Neobatrachia</taxon>
        <taxon>Ranoidea</taxon>
        <taxon>Ranidae</taxon>
        <taxon>Staurois</taxon>
    </lineage>
</organism>
<dbReference type="InterPro" id="IPR050776">
    <property type="entry name" value="Ank_Repeat/CDKN_Inhibitor"/>
</dbReference>
<dbReference type="InterPro" id="IPR036770">
    <property type="entry name" value="Ankyrin_rpt-contain_sf"/>
</dbReference>
<dbReference type="SUPFAM" id="SSF48403">
    <property type="entry name" value="Ankyrin repeat"/>
    <property type="match status" value="1"/>
</dbReference>
<gene>
    <name evidence="4" type="ORF">SPARVUS_LOCUS3338570</name>
</gene>
<feature type="repeat" description="ANK" evidence="3">
    <location>
        <begin position="110"/>
        <end position="142"/>
    </location>
</feature>
<dbReference type="EMBL" id="CATNWA010005126">
    <property type="protein sequence ID" value="CAI9549398.1"/>
    <property type="molecule type" value="Genomic_DNA"/>
</dbReference>
<dbReference type="SMART" id="SM00248">
    <property type="entry name" value="ANK"/>
    <property type="match status" value="7"/>
</dbReference>
<dbReference type="Pfam" id="PF12796">
    <property type="entry name" value="Ank_2"/>
    <property type="match status" value="2"/>
</dbReference>
<evidence type="ECO:0000256" key="1">
    <source>
        <dbReference type="ARBA" id="ARBA00022737"/>
    </source>
</evidence>
<feature type="repeat" description="ANK" evidence="3">
    <location>
        <begin position="77"/>
        <end position="109"/>
    </location>
</feature>
<dbReference type="InterPro" id="IPR002110">
    <property type="entry name" value="Ankyrin_rpt"/>
</dbReference>
<keyword evidence="1" id="KW-0677">Repeat</keyword>
<dbReference type="PANTHER" id="PTHR24201:SF16">
    <property type="entry name" value="ANKYRIN-1-LIKE-RELATED"/>
    <property type="match status" value="1"/>
</dbReference>
<evidence type="ECO:0000313" key="5">
    <source>
        <dbReference type="Proteomes" id="UP001162483"/>
    </source>
</evidence>
<proteinExistence type="predicted"/>